<dbReference type="EMBL" id="JAHYIQ010000010">
    <property type="protein sequence ID" value="KAK1128283.1"/>
    <property type="molecule type" value="Genomic_DNA"/>
</dbReference>
<keyword evidence="2" id="KW-1185">Reference proteome</keyword>
<name>A0AA40FZU0_9HYME</name>
<accession>A0AA40FZU0</accession>
<proteinExistence type="predicted"/>
<comment type="caution">
    <text evidence="1">The sequence shown here is derived from an EMBL/GenBank/DDBJ whole genome shotgun (WGS) entry which is preliminary data.</text>
</comment>
<reference evidence="1" key="1">
    <citation type="submission" date="2021-10" db="EMBL/GenBank/DDBJ databases">
        <title>Melipona bicolor Genome sequencing and assembly.</title>
        <authorList>
            <person name="Araujo N.S."/>
            <person name="Arias M.C."/>
        </authorList>
    </citation>
    <scope>NUCLEOTIDE SEQUENCE</scope>
    <source>
        <strain evidence="1">USP_2M_L1-L4_2017</strain>
        <tissue evidence="1">Whole body</tissue>
    </source>
</reference>
<protein>
    <submittedName>
        <fullName evidence="1">Uncharacterized protein</fullName>
    </submittedName>
</protein>
<organism evidence="1 2">
    <name type="scientific">Melipona bicolor</name>
    <dbReference type="NCBI Taxonomy" id="60889"/>
    <lineage>
        <taxon>Eukaryota</taxon>
        <taxon>Metazoa</taxon>
        <taxon>Ecdysozoa</taxon>
        <taxon>Arthropoda</taxon>
        <taxon>Hexapoda</taxon>
        <taxon>Insecta</taxon>
        <taxon>Pterygota</taxon>
        <taxon>Neoptera</taxon>
        <taxon>Endopterygota</taxon>
        <taxon>Hymenoptera</taxon>
        <taxon>Apocrita</taxon>
        <taxon>Aculeata</taxon>
        <taxon>Apoidea</taxon>
        <taxon>Anthophila</taxon>
        <taxon>Apidae</taxon>
        <taxon>Melipona</taxon>
    </lineage>
</organism>
<evidence type="ECO:0000313" key="1">
    <source>
        <dbReference type="EMBL" id="KAK1128283.1"/>
    </source>
</evidence>
<dbReference type="Proteomes" id="UP001177670">
    <property type="component" value="Unassembled WGS sequence"/>
</dbReference>
<sequence>MVERIKGHNGKLGHSRLCICSNVRLNPPVESAPCAGNPSEAGSQCQSKHVTFTREWLQILEEMVRQARIFKLARINFNLAGACDLTSVTHSLNLVLNIRQRETRAKGINW</sequence>
<gene>
    <name evidence="1" type="ORF">K0M31_002753</name>
</gene>
<dbReference type="AlphaFoldDB" id="A0AA40FZU0"/>
<evidence type="ECO:0000313" key="2">
    <source>
        <dbReference type="Proteomes" id="UP001177670"/>
    </source>
</evidence>